<reference evidence="9 11" key="1">
    <citation type="journal article" date="2015" name="Genome Announc.">
        <title>Draft Genome Sequence of Vibrio owensii Strain SH-14, Which Causes Shrimp Acute Hepatopancreatic Necrosis Disease.</title>
        <authorList>
            <person name="Liu L."/>
            <person name="Xiao J."/>
            <person name="Xia X."/>
            <person name="Pan Y."/>
            <person name="Yan S."/>
            <person name="Wang Y."/>
        </authorList>
    </citation>
    <scope>NUCLEOTIDE SEQUENCE [LARGE SCALE GENOMIC DNA]</scope>
    <source>
        <strain evidence="9 11">SH14</strain>
    </source>
</reference>
<dbReference type="Proteomes" id="UP000272136">
    <property type="component" value="Chromosome 1"/>
</dbReference>
<feature type="transmembrane region" description="Helical" evidence="6">
    <location>
        <begin position="269"/>
        <end position="289"/>
    </location>
</feature>
<gene>
    <name evidence="9" type="ORF">APZ19_00080</name>
    <name evidence="8" type="ORF">D0812_00080</name>
</gene>
<evidence type="ECO:0000256" key="1">
    <source>
        <dbReference type="ARBA" id="ARBA00004651"/>
    </source>
</evidence>
<evidence type="ECO:0000313" key="10">
    <source>
        <dbReference type="Proteomes" id="UP000272136"/>
    </source>
</evidence>
<dbReference type="EMBL" id="CP033137">
    <property type="protein sequence ID" value="AYO12977.1"/>
    <property type="molecule type" value="Genomic_DNA"/>
</dbReference>
<evidence type="ECO:0000256" key="5">
    <source>
        <dbReference type="ARBA" id="ARBA00023136"/>
    </source>
</evidence>
<evidence type="ECO:0000256" key="4">
    <source>
        <dbReference type="ARBA" id="ARBA00022989"/>
    </source>
</evidence>
<dbReference type="EMBL" id="CP045859">
    <property type="protein sequence ID" value="QGH45656.1"/>
    <property type="molecule type" value="Genomic_DNA"/>
</dbReference>
<protein>
    <submittedName>
        <fullName evidence="9">Type II secretion system F family protein</fullName>
    </submittedName>
</protein>
<keyword evidence="10" id="KW-1185">Reference proteome</keyword>
<reference evidence="8 10" key="2">
    <citation type="submission" date="2018-10" db="EMBL/GenBank/DDBJ databases">
        <title>Whole Genome of Vibrio owensii strain 170502, isolated from Acute Hepatopancreatic Necrosis Disease (AHPND) shrimp.</title>
        <authorList>
            <person name="Yan M."/>
            <person name="Wang X."/>
            <person name="Wang Y."/>
        </authorList>
    </citation>
    <scope>NUCLEOTIDE SEQUENCE [LARGE SCALE GENOMIC DNA]</scope>
    <source>
        <strain evidence="8 10">1700302</strain>
    </source>
</reference>
<sequence length="295" mass="33523">MMTQTTFWLFFSLVGVSFGVLLLVYWMLNHFGYQRRVARIVRQHKGDQQVESRLESILSPLSNLVEKRDASLSQRLHLAGIDNPNAATWFAPLKYAALLLGELSIAVLVFTLDIATNYWVALAAVWAMTVILLPDMWLEVRKINRQRRISRSLPYLIDLMAICVQTGMSIEASLKYLAIEIQSFNPELGKLLDNTNQRARIVGMERALQELYQQVPSSEMRSFMLTLTQSMQHGSSIYTMLTTLSGDIREVQMLELEEQIGKLAAKMSIPLIVFILIPLVFVITAPGVMRMMSHV</sequence>
<dbReference type="AlphaFoldDB" id="A0AAP9K8Q2"/>
<dbReference type="PANTHER" id="PTHR35007">
    <property type="entry name" value="INTEGRAL MEMBRANE PROTEIN-RELATED"/>
    <property type="match status" value="1"/>
</dbReference>
<evidence type="ECO:0000256" key="2">
    <source>
        <dbReference type="ARBA" id="ARBA00022475"/>
    </source>
</evidence>
<evidence type="ECO:0000313" key="9">
    <source>
        <dbReference type="EMBL" id="QGH45656.1"/>
    </source>
</evidence>
<dbReference type="RefSeq" id="WP_054824651.1">
    <property type="nucleotide sequence ID" value="NZ_CP033137.1"/>
</dbReference>
<feature type="transmembrane region" description="Helical" evidence="6">
    <location>
        <begin position="6"/>
        <end position="28"/>
    </location>
</feature>
<dbReference type="PANTHER" id="PTHR35007:SF2">
    <property type="entry name" value="PILUS ASSEMBLE PROTEIN"/>
    <property type="match status" value="1"/>
</dbReference>
<feature type="domain" description="Type II secretion system protein GspF" evidence="7">
    <location>
        <begin position="157"/>
        <end position="284"/>
    </location>
</feature>
<evidence type="ECO:0000256" key="6">
    <source>
        <dbReference type="SAM" id="Phobius"/>
    </source>
</evidence>
<name>A0AAP9K8Q2_9VIBR</name>
<keyword evidence="5 6" id="KW-0472">Membrane</keyword>
<reference evidence="9" key="3">
    <citation type="submission" date="2019-11" db="EMBL/GenBank/DDBJ databases">
        <title>Complete genome sequence of Vibrio owensii SH-14 isolated from shrimp with acute hepatopancreatic necrosis diease.</title>
        <authorList>
            <person name="Liang X."/>
            <person name="Wang Y."/>
        </authorList>
    </citation>
    <scope>NUCLEOTIDE SEQUENCE</scope>
    <source>
        <strain evidence="9">SH14</strain>
    </source>
</reference>
<feature type="transmembrane region" description="Helical" evidence="6">
    <location>
        <begin position="118"/>
        <end position="138"/>
    </location>
</feature>
<keyword evidence="2" id="KW-1003">Cell membrane</keyword>
<dbReference type="GO" id="GO:0005886">
    <property type="term" value="C:plasma membrane"/>
    <property type="evidence" value="ECO:0007669"/>
    <property type="project" value="UniProtKB-SubCell"/>
</dbReference>
<organism evidence="9 11">
    <name type="scientific">Vibrio owensii</name>
    <dbReference type="NCBI Taxonomy" id="696485"/>
    <lineage>
        <taxon>Bacteria</taxon>
        <taxon>Pseudomonadati</taxon>
        <taxon>Pseudomonadota</taxon>
        <taxon>Gammaproteobacteria</taxon>
        <taxon>Vibrionales</taxon>
        <taxon>Vibrionaceae</taxon>
        <taxon>Vibrio</taxon>
    </lineage>
</organism>
<proteinExistence type="predicted"/>
<evidence type="ECO:0000259" key="7">
    <source>
        <dbReference type="Pfam" id="PF00482"/>
    </source>
</evidence>
<dbReference type="Pfam" id="PF00482">
    <property type="entry name" value="T2SSF"/>
    <property type="match status" value="1"/>
</dbReference>
<evidence type="ECO:0000313" key="11">
    <source>
        <dbReference type="Proteomes" id="UP000390336"/>
    </source>
</evidence>
<dbReference type="InterPro" id="IPR018076">
    <property type="entry name" value="T2SS_GspF_dom"/>
</dbReference>
<dbReference type="Proteomes" id="UP000390336">
    <property type="component" value="Chromosome 1"/>
</dbReference>
<accession>A0AAP9K8Q2</accession>
<evidence type="ECO:0000313" key="8">
    <source>
        <dbReference type="EMBL" id="AYO12977.1"/>
    </source>
</evidence>
<keyword evidence="4 6" id="KW-1133">Transmembrane helix</keyword>
<evidence type="ECO:0000256" key="3">
    <source>
        <dbReference type="ARBA" id="ARBA00022692"/>
    </source>
</evidence>
<keyword evidence="3 6" id="KW-0812">Transmembrane</keyword>
<comment type="subcellular location">
    <subcellularLocation>
        <location evidence="1">Cell membrane</location>
        <topology evidence="1">Multi-pass membrane protein</topology>
    </subcellularLocation>
</comment>